<feature type="region of interest" description="Disordered" evidence="8">
    <location>
        <begin position="126"/>
        <end position="152"/>
    </location>
</feature>
<gene>
    <name evidence="10" type="ORF">TPAB3V08_LOCUS1706</name>
</gene>
<feature type="domain" description="Transthyretin/hydroxyisourate hydrolase" evidence="9">
    <location>
        <begin position="411"/>
        <end position="515"/>
    </location>
</feature>
<comment type="catalytic activity">
    <reaction evidence="1">
        <text>5-hydroxyisourate + H2O = 5-hydroxy-2-oxo-4-ureido-2,5-dihydro-1H-imidazole-5-carboxylate + H(+)</text>
        <dbReference type="Rhea" id="RHEA:23736"/>
        <dbReference type="ChEBI" id="CHEBI:15377"/>
        <dbReference type="ChEBI" id="CHEBI:15378"/>
        <dbReference type="ChEBI" id="CHEBI:18072"/>
        <dbReference type="ChEBI" id="CHEBI:58639"/>
        <dbReference type="EC" id="3.5.2.17"/>
    </reaction>
</comment>
<evidence type="ECO:0000256" key="4">
    <source>
        <dbReference type="ARBA" id="ARBA00011881"/>
    </source>
</evidence>
<name>A0ABN7NFX3_TIMPD</name>
<evidence type="ECO:0000313" key="10">
    <source>
        <dbReference type="EMBL" id="CAG2054685.1"/>
    </source>
</evidence>
<dbReference type="PANTHER" id="PTHR10395:SF7">
    <property type="entry name" value="5-HYDROXYISOURATE HYDROLASE"/>
    <property type="match status" value="1"/>
</dbReference>
<keyword evidence="6" id="KW-0659">Purine metabolism</keyword>
<comment type="subunit">
    <text evidence="4">Homotetramer.</text>
</comment>
<evidence type="ECO:0000256" key="1">
    <source>
        <dbReference type="ARBA" id="ARBA00001043"/>
    </source>
</evidence>
<comment type="caution">
    <text evidence="10">The sequence shown here is derived from an EMBL/GenBank/DDBJ whole genome shotgun (WGS) entry which is preliminary data.</text>
</comment>
<evidence type="ECO:0000256" key="5">
    <source>
        <dbReference type="ARBA" id="ARBA00012609"/>
    </source>
</evidence>
<reference evidence="10" key="1">
    <citation type="submission" date="2021-03" db="EMBL/GenBank/DDBJ databases">
        <authorList>
            <person name="Tran Van P."/>
        </authorList>
    </citation>
    <scope>NUCLEOTIDE SEQUENCE</scope>
</reference>
<comment type="function">
    <text evidence="2">Catalyzes the hydrolysis of 5-hydroxyisourate (HIU) to 2-oxo-4-hydroxy-4-carboxy-5-ureidoimidazoline (OHCU).</text>
</comment>
<dbReference type="InterPro" id="IPR036817">
    <property type="entry name" value="Transthyretin/HIU_hydrolase_sf"/>
</dbReference>
<evidence type="ECO:0000256" key="2">
    <source>
        <dbReference type="ARBA" id="ARBA00002704"/>
    </source>
</evidence>
<keyword evidence="7" id="KW-0378">Hydrolase</keyword>
<dbReference type="Pfam" id="PF00576">
    <property type="entry name" value="Transthyretin"/>
    <property type="match status" value="1"/>
</dbReference>
<evidence type="ECO:0000256" key="7">
    <source>
        <dbReference type="ARBA" id="ARBA00022801"/>
    </source>
</evidence>
<evidence type="ECO:0000256" key="8">
    <source>
        <dbReference type="SAM" id="MobiDB-lite"/>
    </source>
</evidence>
<dbReference type="PANTHER" id="PTHR10395">
    <property type="entry name" value="URICASE AND TRANSTHYRETIN-RELATED"/>
    <property type="match status" value="1"/>
</dbReference>
<evidence type="ECO:0000313" key="11">
    <source>
        <dbReference type="Proteomes" id="UP001153148"/>
    </source>
</evidence>
<accession>A0ABN7NFX3</accession>
<dbReference type="PRINTS" id="PR00189">
    <property type="entry name" value="TRNSTHYRETIN"/>
</dbReference>
<evidence type="ECO:0000256" key="3">
    <source>
        <dbReference type="ARBA" id="ARBA00009850"/>
    </source>
</evidence>
<evidence type="ECO:0000256" key="6">
    <source>
        <dbReference type="ARBA" id="ARBA00022631"/>
    </source>
</evidence>
<dbReference type="SUPFAM" id="SSF49472">
    <property type="entry name" value="Transthyretin (synonym: prealbumin)"/>
    <property type="match status" value="1"/>
</dbReference>
<protein>
    <recommendedName>
        <fullName evidence="5">hydroxyisourate hydrolase</fullName>
        <ecNumber evidence="5">3.5.2.17</ecNumber>
    </recommendedName>
</protein>
<dbReference type="InterPro" id="IPR023416">
    <property type="entry name" value="Transthyretin/HIU_hydrolase_d"/>
</dbReference>
<organism evidence="10 11">
    <name type="scientific">Timema podura</name>
    <name type="common">Walking stick</name>
    <dbReference type="NCBI Taxonomy" id="61482"/>
    <lineage>
        <taxon>Eukaryota</taxon>
        <taxon>Metazoa</taxon>
        <taxon>Ecdysozoa</taxon>
        <taxon>Arthropoda</taxon>
        <taxon>Hexapoda</taxon>
        <taxon>Insecta</taxon>
        <taxon>Pterygota</taxon>
        <taxon>Neoptera</taxon>
        <taxon>Polyneoptera</taxon>
        <taxon>Phasmatodea</taxon>
        <taxon>Timematodea</taxon>
        <taxon>Timematoidea</taxon>
        <taxon>Timematidae</taxon>
        <taxon>Timema</taxon>
    </lineage>
</organism>
<sequence length="516" mass="57780">MEESFVGEKDSSRVVKLDTLKKHVLSSRHVMNKKLDAVVAGCSKQQSMILEMNQRAKKAKTEKIAFISWLAAVPGNKHKAFCKFCKQEFRAHRTDLRCHAKSKKHQKAYDRYTKKHSQDFEANLEISTSEKQSPANRNNIQSQSSIDDSNKSQLLTIEPSKLQLQTIEPSKSQLQNIEPSKLQLLTNESSELQLQTIEPSTLQLQTIEPTKSQLQPIEPNKSQLQTIEPSKLQLLTNEPIKSQLQTIEPSKSHLQINDPIPSQSDIIRSSQPILQINESNKSQMQINKSDTFKFGANDCNSLITSLLSSGISDSKNLQMCNLHGTNNTRQLNSSAIELQQGAIESSNLLPHMNELGQPHGLEDPRTTPTYNKSSGQIIVETKPNCLFEDHHVGTALDSVSNTGALKSSGIISTQVMDLTRGSPLGQITVGLFLMRNKKWVQLAESETDQNGRFSSFSQSTGLVVGQYKLHFKTNNIFTQTNMFPYIEVTFDVCNPNEHYHLTLLLSPFGYMAFRGG</sequence>
<evidence type="ECO:0000259" key="9">
    <source>
        <dbReference type="Pfam" id="PF00576"/>
    </source>
</evidence>
<dbReference type="Proteomes" id="UP001153148">
    <property type="component" value="Unassembled WGS sequence"/>
</dbReference>
<dbReference type="NCBIfam" id="TIGR02962">
    <property type="entry name" value="hdxy_isourate"/>
    <property type="match status" value="1"/>
</dbReference>
<keyword evidence="11" id="KW-1185">Reference proteome</keyword>
<comment type="similarity">
    <text evidence="3">Belongs to the transthyretin family. 5-hydroxyisourate hydrolase subfamily.</text>
</comment>
<dbReference type="InterPro" id="IPR000895">
    <property type="entry name" value="Transthyretin/HIU_hydrolase"/>
</dbReference>
<dbReference type="Gene3D" id="2.60.40.180">
    <property type="entry name" value="Transthyretin/hydroxyisourate hydrolase domain"/>
    <property type="match status" value="1"/>
</dbReference>
<dbReference type="InterPro" id="IPR014306">
    <property type="entry name" value="Hydroxyisourate_hydrolase"/>
</dbReference>
<dbReference type="EMBL" id="CAJPIN010001617">
    <property type="protein sequence ID" value="CAG2054685.1"/>
    <property type="molecule type" value="Genomic_DNA"/>
</dbReference>
<proteinExistence type="inferred from homology"/>
<dbReference type="EC" id="3.5.2.17" evidence="5"/>